<evidence type="ECO:0000313" key="3">
    <source>
        <dbReference type="Proteomes" id="UP000663836"/>
    </source>
</evidence>
<gene>
    <name evidence="2" type="ORF">JBS370_LOCUS30206</name>
    <name evidence="1" type="ORF">ZHD862_LOCUS26820</name>
</gene>
<accession>A0A819T0U4</accession>
<comment type="caution">
    <text evidence="2">The sequence shown here is derived from an EMBL/GenBank/DDBJ whole genome shotgun (WGS) entry which is preliminary data.</text>
</comment>
<protein>
    <submittedName>
        <fullName evidence="2">Uncharacterized protein</fullName>
    </submittedName>
</protein>
<reference evidence="2" key="1">
    <citation type="submission" date="2021-02" db="EMBL/GenBank/DDBJ databases">
        <authorList>
            <person name="Nowell W R."/>
        </authorList>
    </citation>
    <scope>NUCLEOTIDE SEQUENCE</scope>
</reference>
<dbReference type="AlphaFoldDB" id="A0A819T0U4"/>
<dbReference type="Proteomes" id="UP000663864">
    <property type="component" value="Unassembled WGS sequence"/>
</dbReference>
<dbReference type="EMBL" id="CAJNOT010002050">
    <property type="protein sequence ID" value="CAF1278892.1"/>
    <property type="molecule type" value="Genomic_DNA"/>
</dbReference>
<dbReference type="Proteomes" id="UP000663836">
    <property type="component" value="Unassembled WGS sequence"/>
</dbReference>
<dbReference type="EMBL" id="CAJOBD010006846">
    <property type="protein sequence ID" value="CAF4071970.1"/>
    <property type="molecule type" value="Genomic_DNA"/>
</dbReference>
<proteinExistence type="predicted"/>
<name>A0A819T0U4_9BILA</name>
<organism evidence="2 3">
    <name type="scientific">Rotaria sordida</name>
    <dbReference type="NCBI Taxonomy" id="392033"/>
    <lineage>
        <taxon>Eukaryota</taxon>
        <taxon>Metazoa</taxon>
        <taxon>Spiralia</taxon>
        <taxon>Gnathifera</taxon>
        <taxon>Rotifera</taxon>
        <taxon>Eurotatoria</taxon>
        <taxon>Bdelloidea</taxon>
        <taxon>Philodinida</taxon>
        <taxon>Philodinidae</taxon>
        <taxon>Rotaria</taxon>
    </lineage>
</organism>
<sequence>MRWLSNVHQNIREEVQKLNIDKVNHDNSNESNTDIINYDDSNESNFDTATYDDSNNLNIETINYDNSNEFNIETYDCNNSNVLDTGGHLYENSINNLSSCFITTDKSLHNWTNISTHQFCTKLLILLRDAKICKSQTNKLIQLIQSGLPTPNNMPKSMKQILTEMQGLHVGGRGGKRQYYYEDGIQFRDSKSYVLESVKAAETSSNVFGHLGRSILHDLLDVPLPYSIISDYLHVSLLRHTRVIVKQIYSSLLPQERSEFDARLLAQKFPHFFNRKLRAVGDFSFINLLPHLLTYLAEERLAHIALFVCFIRIDFALRNVAKTNEPASLCSVDGPFDQTELTPTLFLDIHQHHLIVCGCDKPYQCVQVFRRCMIDKKVYHSLIYFRRNSSISYFVQYRQNQNGINFGKIKFFFTSNHGRYAFIEHHEIKTKFSKFFKSSSYYDLLCKSIDYFFFVLHSSVSSTHCVPISSIENYCIVFENTHHIIVTPLSIDYEHD</sequence>
<evidence type="ECO:0000313" key="2">
    <source>
        <dbReference type="EMBL" id="CAF4071970.1"/>
    </source>
</evidence>
<evidence type="ECO:0000313" key="1">
    <source>
        <dbReference type="EMBL" id="CAF1278892.1"/>
    </source>
</evidence>